<reference evidence="1" key="1">
    <citation type="submission" date="2014-05" db="EMBL/GenBank/DDBJ databases">
        <authorList>
            <person name="Chronopoulou M."/>
        </authorList>
    </citation>
    <scope>NUCLEOTIDE SEQUENCE</scope>
    <source>
        <tissue evidence="1">Whole organism</tissue>
    </source>
</reference>
<dbReference type="AlphaFoldDB" id="A0A0K2UI97"/>
<proteinExistence type="predicted"/>
<accession>A0A0K2UI97</accession>
<evidence type="ECO:0000313" key="1">
    <source>
        <dbReference type="EMBL" id="CDW37984.1"/>
    </source>
</evidence>
<organism evidence="1">
    <name type="scientific">Lepeophtheirus salmonis</name>
    <name type="common">Salmon louse</name>
    <name type="synonym">Caligus salmonis</name>
    <dbReference type="NCBI Taxonomy" id="72036"/>
    <lineage>
        <taxon>Eukaryota</taxon>
        <taxon>Metazoa</taxon>
        <taxon>Ecdysozoa</taxon>
        <taxon>Arthropoda</taxon>
        <taxon>Crustacea</taxon>
        <taxon>Multicrustacea</taxon>
        <taxon>Hexanauplia</taxon>
        <taxon>Copepoda</taxon>
        <taxon>Siphonostomatoida</taxon>
        <taxon>Caligidae</taxon>
        <taxon>Lepeophtheirus</taxon>
    </lineage>
</organism>
<name>A0A0K2UI97_LEPSM</name>
<feature type="non-terminal residue" evidence="1">
    <location>
        <position position="1"/>
    </location>
</feature>
<dbReference type="EMBL" id="HACA01020623">
    <property type="protein sequence ID" value="CDW37984.1"/>
    <property type="molecule type" value="Transcribed_RNA"/>
</dbReference>
<protein>
    <submittedName>
        <fullName evidence="1">Uncharacterized protein</fullName>
    </submittedName>
</protein>
<sequence length="57" mass="6631">EVYYRSINIIIRSNCHSLSPFVHVPNFNKKIGVYSPSVFSFNFETFTLTIFIVDSKL</sequence>